<feature type="domain" description="NB-ARC" evidence="3">
    <location>
        <begin position="2"/>
        <end position="116"/>
    </location>
</feature>
<dbReference type="PANTHER" id="PTHR36766:SF30">
    <property type="entry name" value="TIR-NBS TYPE DISEASE RESISTANCE PROTEIN-RELATED"/>
    <property type="match status" value="1"/>
</dbReference>
<dbReference type="STRING" id="981085.W9QRW4"/>
<reference evidence="5" key="1">
    <citation type="submission" date="2013-01" db="EMBL/GenBank/DDBJ databases">
        <title>Draft Genome Sequence of a Mulberry Tree, Morus notabilis C.K. Schneid.</title>
        <authorList>
            <person name="He N."/>
            <person name="Zhao S."/>
        </authorList>
    </citation>
    <scope>NUCLEOTIDE SEQUENCE</scope>
</reference>
<dbReference type="Gene3D" id="1.10.10.10">
    <property type="entry name" value="Winged helix-like DNA-binding domain superfamily/Winged helix DNA-binding domain"/>
    <property type="match status" value="1"/>
</dbReference>
<dbReference type="EMBL" id="KE343700">
    <property type="protein sequence ID" value="EXB38632.1"/>
    <property type="molecule type" value="Genomic_DNA"/>
</dbReference>
<protein>
    <submittedName>
        <fullName evidence="4">Putative disease resistance protein</fullName>
    </submittedName>
</protein>
<accession>W9QRW4</accession>
<dbReference type="InterPro" id="IPR042197">
    <property type="entry name" value="Apaf_helical"/>
</dbReference>
<keyword evidence="5" id="KW-1185">Reference proteome</keyword>
<dbReference type="Pfam" id="PF00931">
    <property type="entry name" value="NB-ARC"/>
    <property type="match status" value="1"/>
</dbReference>
<dbReference type="SUPFAM" id="SSF52540">
    <property type="entry name" value="P-loop containing nucleoside triphosphate hydrolases"/>
    <property type="match status" value="1"/>
</dbReference>
<gene>
    <name evidence="4" type="ORF">L484_014446</name>
</gene>
<evidence type="ECO:0000256" key="1">
    <source>
        <dbReference type="ARBA" id="ARBA00022737"/>
    </source>
</evidence>
<evidence type="ECO:0000313" key="4">
    <source>
        <dbReference type="EMBL" id="EXB38632.1"/>
    </source>
</evidence>
<keyword evidence="2" id="KW-0611">Plant defense</keyword>
<sequence>MDRILFLTVSQSPNVEQLRLRIWEFLMANDNLGPSYVIPEWNLQRPGKTNFLTLVVLDDVWSLQVLERLIFTIPGCTTLVVSRFKFPTLLDATYEVEFLRESEALALFCHYAFGQKSMPPDANHNLVQQIVSECVGLPLALKVIGASLRLQSEMYWLSAKNRLFRGEIICECDENYFLERMAITVNCLSDQVRECFLDLGAFPEDKKIPLDILINMWVELHDIDEQGAFVILVELTTKNLLTLVKDVRDGDGHTSYCDVAVTQHDVFRDLALHLSNPGNISERKRLLMPRREMGIPIEWERNSDQPFDAQIVSIHTGEMKEMDWFQMEFPKAEVLILNFSLEEYFLPPCNTCQSLGH</sequence>
<organism evidence="4 5">
    <name type="scientific">Morus notabilis</name>
    <dbReference type="NCBI Taxonomy" id="981085"/>
    <lineage>
        <taxon>Eukaryota</taxon>
        <taxon>Viridiplantae</taxon>
        <taxon>Streptophyta</taxon>
        <taxon>Embryophyta</taxon>
        <taxon>Tracheophyta</taxon>
        <taxon>Spermatophyta</taxon>
        <taxon>Magnoliopsida</taxon>
        <taxon>eudicotyledons</taxon>
        <taxon>Gunneridae</taxon>
        <taxon>Pentapetalae</taxon>
        <taxon>rosids</taxon>
        <taxon>fabids</taxon>
        <taxon>Rosales</taxon>
        <taxon>Moraceae</taxon>
        <taxon>Moreae</taxon>
        <taxon>Morus</taxon>
    </lineage>
</organism>
<dbReference type="InterPro" id="IPR002182">
    <property type="entry name" value="NB-ARC"/>
</dbReference>
<evidence type="ECO:0000313" key="5">
    <source>
        <dbReference type="Proteomes" id="UP000030645"/>
    </source>
</evidence>
<evidence type="ECO:0000259" key="3">
    <source>
        <dbReference type="Pfam" id="PF00931"/>
    </source>
</evidence>
<name>W9QRW4_9ROSA</name>
<keyword evidence="1" id="KW-0677">Repeat</keyword>
<dbReference type="Gene3D" id="1.10.8.430">
    <property type="entry name" value="Helical domain of apoptotic protease-activating factors"/>
    <property type="match status" value="1"/>
</dbReference>
<dbReference type="Proteomes" id="UP000030645">
    <property type="component" value="Unassembled WGS sequence"/>
</dbReference>
<dbReference type="GO" id="GO:0006952">
    <property type="term" value="P:defense response"/>
    <property type="evidence" value="ECO:0007669"/>
    <property type="project" value="UniProtKB-KW"/>
</dbReference>
<dbReference type="InterPro" id="IPR036388">
    <property type="entry name" value="WH-like_DNA-bd_sf"/>
</dbReference>
<dbReference type="AlphaFoldDB" id="W9QRW4"/>
<dbReference type="eggNOG" id="ENOG502QU6E">
    <property type="taxonomic scope" value="Eukaryota"/>
</dbReference>
<evidence type="ECO:0000256" key="2">
    <source>
        <dbReference type="ARBA" id="ARBA00022821"/>
    </source>
</evidence>
<dbReference type="GO" id="GO:0043531">
    <property type="term" value="F:ADP binding"/>
    <property type="evidence" value="ECO:0007669"/>
    <property type="project" value="InterPro"/>
</dbReference>
<dbReference type="PANTHER" id="PTHR36766">
    <property type="entry name" value="PLANT BROAD-SPECTRUM MILDEW RESISTANCE PROTEIN RPW8"/>
    <property type="match status" value="1"/>
</dbReference>
<dbReference type="PRINTS" id="PR00364">
    <property type="entry name" value="DISEASERSIST"/>
</dbReference>
<dbReference type="InterPro" id="IPR027417">
    <property type="entry name" value="P-loop_NTPase"/>
</dbReference>
<proteinExistence type="predicted"/>